<keyword evidence="1" id="KW-0175">Coiled coil</keyword>
<sequence length="155" mass="17627">MNTKNQKVRALGELSHAVMPKQMNSILADIDTMLSRAQHTIDMSLQQSSQLIEQSRQHLASIHNALESETQINQSDAHETPYQDTLLQAQVTQLEDQQAQIEQVYTEQEVAARQSAEAAQQAMEETLKNMEKQLMHQNQVFQHDVMQRSADTQGE</sequence>
<evidence type="ECO:0000256" key="1">
    <source>
        <dbReference type="SAM" id="Coils"/>
    </source>
</evidence>
<feature type="coiled-coil region" evidence="1">
    <location>
        <begin position="113"/>
        <end position="140"/>
    </location>
</feature>
<comment type="caution">
    <text evidence="3">The sequence shown here is derived from an EMBL/GenBank/DDBJ whole genome shotgun (WGS) entry which is preliminary data.</text>
</comment>
<dbReference type="RefSeq" id="WP_045962397.1">
    <property type="nucleotide sequence ID" value="NZ_JXXW01000009.1"/>
</dbReference>
<evidence type="ECO:0000313" key="3">
    <source>
        <dbReference type="EMBL" id="TMN74902.1"/>
    </source>
</evidence>
<proteinExistence type="predicted"/>
<evidence type="ECO:0000256" key="2">
    <source>
        <dbReference type="SAM" id="MobiDB-lite"/>
    </source>
</evidence>
<name>A0AAQ2EUA6_PSEO7</name>
<feature type="region of interest" description="Disordered" evidence="2">
    <location>
        <begin position="64"/>
        <end position="84"/>
    </location>
</feature>
<organism evidence="3 4">
    <name type="scientific">Pseudoalteromonas piscicida</name>
    <dbReference type="NCBI Taxonomy" id="43662"/>
    <lineage>
        <taxon>Bacteria</taxon>
        <taxon>Pseudomonadati</taxon>
        <taxon>Pseudomonadota</taxon>
        <taxon>Gammaproteobacteria</taxon>
        <taxon>Alteromonadales</taxon>
        <taxon>Pseudoalteromonadaceae</taxon>
        <taxon>Pseudoalteromonas</taxon>
    </lineage>
</organism>
<dbReference type="AlphaFoldDB" id="A0AAQ2EUA6"/>
<reference evidence="4" key="2">
    <citation type="submission" date="2019-06" db="EMBL/GenBank/DDBJ databases">
        <title>Co-occurence of chitin degradation, pigmentation and bioactivity in marine Pseudoalteromonas.</title>
        <authorList>
            <person name="Sonnenschein E.C."/>
            <person name="Bech P.K."/>
        </authorList>
    </citation>
    <scope>NUCLEOTIDE SEQUENCE [LARGE SCALE GENOMIC DNA]</scope>
    <source>
        <strain evidence="4">S1607</strain>
    </source>
</reference>
<dbReference type="EMBL" id="PNEL01000047">
    <property type="protein sequence ID" value="TMN74902.1"/>
    <property type="molecule type" value="Genomic_DNA"/>
</dbReference>
<dbReference type="Proteomes" id="UP000305423">
    <property type="component" value="Unassembled WGS sequence"/>
</dbReference>
<reference evidence="3 4" key="1">
    <citation type="submission" date="2017-12" db="EMBL/GenBank/DDBJ databases">
        <authorList>
            <person name="Paulsen S."/>
            <person name="Gram L.K."/>
        </authorList>
    </citation>
    <scope>NUCLEOTIDE SEQUENCE [LARGE SCALE GENOMIC DNA]</scope>
    <source>
        <strain evidence="3 4">S1607</strain>
    </source>
</reference>
<gene>
    <name evidence="3" type="ORF">CWB74_17470</name>
</gene>
<evidence type="ECO:0000313" key="4">
    <source>
        <dbReference type="Proteomes" id="UP000305423"/>
    </source>
</evidence>
<accession>A0AAQ2EUA6</accession>
<protein>
    <submittedName>
        <fullName evidence="3">Uncharacterized protein</fullName>
    </submittedName>
</protein>